<evidence type="ECO:0000313" key="2">
    <source>
        <dbReference type="EMBL" id="CAB5219125.1"/>
    </source>
</evidence>
<accession>A0A6J7WQU3</accession>
<dbReference type="Pfam" id="PF19668">
    <property type="entry name" value="DUF6171"/>
    <property type="match status" value="1"/>
</dbReference>
<sequence length="76" mass="8812">MGKSRWEQYKEKNGVTPLDMLNPKTRKIDESFAEERLNICKSCPELISITHQCKKCGCFMDFKTKLEAAKCPLGKW</sequence>
<organism evidence="2">
    <name type="scientific">uncultured Caudovirales phage</name>
    <dbReference type="NCBI Taxonomy" id="2100421"/>
    <lineage>
        <taxon>Viruses</taxon>
        <taxon>Duplodnaviria</taxon>
        <taxon>Heunggongvirae</taxon>
        <taxon>Uroviricota</taxon>
        <taxon>Caudoviricetes</taxon>
        <taxon>Peduoviridae</taxon>
        <taxon>Maltschvirus</taxon>
        <taxon>Maltschvirus maltsch</taxon>
    </lineage>
</organism>
<dbReference type="EMBL" id="LR798275">
    <property type="protein sequence ID" value="CAB5219125.1"/>
    <property type="molecule type" value="Genomic_DNA"/>
</dbReference>
<proteinExistence type="predicted"/>
<name>A0A6J7WQU3_9CAUD</name>
<evidence type="ECO:0000313" key="1">
    <source>
        <dbReference type="EMBL" id="CAB4128390.1"/>
    </source>
</evidence>
<dbReference type="EMBL" id="LR796231">
    <property type="protein sequence ID" value="CAB4128390.1"/>
    <property type="molecule type" value="Genomic_DNA"/>
</dbReference>
<reference evidence="2" key="1">
    <citation type="submission" date="2020-05" db="EMBL/GenBank/DDBJ databases">
        <authorList>
            <person name="Chiriac C."/>
            <person name="Salcher M."/>
            <person name="Ghai R."/>
            <person name="Kavagutti S V."/>
        </authorList>
    </citation>
    <scope>NUCLEOTIDE SEQUENCE</scope>
</reference>
<dbReference type="InterPro" id="IPR046169">
    <property type="entry name" value="DUF6171"/>
</dbReference>
<gene>
    <name evidence="1" type="ORF">UFOVP113_40</name>
    <name evidence="2" type="ORF">UFOVP225_27</name>
</gene>
<protein>
    <submittedName>
        <fullName evidence="2">Uncharacterized protein</fullName>
    </submittedName>
</protein>